<keyword evidence="2" id="KW-1185">Reference proteome</keyword>
<comment type="caution">
    <text evidence="1">The sequence shown here is derived from an EMBL/GenBank/DDBJ whole genome shotgun (WGS) entry which is preliminary data.</text>
</comment>
<evidence type="ECO:0000313" key="2">
    <source>
        <dbReference type="Proteomes" id="UP000297866"/>
    </source>
</evidence>
<dbReference type="RefSeq" id="WP_134490700.1">
    <property type="nucleotide sequence ID" value="NZ_SOEZ01000051.1"/>
</dbReference>
<dbReference type="Proteomes" id="UP000297866">
    <property type="component" value="Unassembled WGS sequence"/>
</dbReference>
<accession>A0A4R8UDA0</accession>
<organism evidence="1 2">
    <name type="scientific">Cryobacterium tagatosivorans</name>
    <dbReference type="NCBI Taxonomy" id="1259199"/>
    <lineage>
        <taxon>Bacteria</taxon>
        <taxon>Bacillati</taxon>
        <taxon>Actinomycetota</taxon>
        <taxon>Actinomycetes</taxon>
        <taxon>Micrococcales</taxon>
        <taxon>Microbacteriaceae</taxon>
        <taxon>Cryobacterium</taxon>
    </lineage>
</organism>
<dbReference type="AlphaFoldDB" id="A0A4R8UDA0"/>
<sequence>MTDKPSSPKVHPAEFDELNRRFYSRPGPNEYFDNRFTALVRHLGRELPTEKTEYKYGELSVIVGPGDSSSDDGPDTEERDRFAALDATVLLHHASESLARLYLAHADRNPCPWVALAEMKQPRVFPAKLRSLRDRLQDGDAELLDDLMEVFTYSKTYKAWGDTATPESWAQHREAIAVLMEFAVTRLLDDSNLYNSAKHGFGVSAGEAGLAFGDLIKHDGPAISFLDYSPRADTPWSLSTTWVDPERYLASVFLISQQLANLWNCARAHYRHEKRGPFGIANLDPESVRKAIRDAAPGFHVSTMAMSLYVETTTD</sequence>
<name>A0A4R8UDA0_9MICO</name>
<dbReference type="EMBL" id="SOEZ01000051">
    <property type="protein sequence ID" value="TFB50260.1"/>
    <property type="molecule type" value="Genomic_DNA"/>
</dbReference>
<protein>
    <submittedName>
        <fullName evidence="1">Uncharacterized protein</fullName>
    </submittedName>
</protein>
<evidence type="ECO:0000313" key="1">
    <source>
        <dbReference type="EMBL" id="TFB50260.1"/>
    </source>
</evidence>
<dbReference type="OrthoDB" id="5077512at2"/>
<proteinExistence type="predicted"/>
<gene>
    <name evidence="1" type="ORF">E3O23_10240</name>
</gene>
<reference evidence="1 2" key="1">
    <citation type="submission" date="2019-03" db="EMBL/GenBank/DDBJ databases">
        <title>Genomics of glacier-inhabiting Cryobacterium strains.</title>
        <authorList>
            <person name="Liu Q."/>
            <person name="Xin Y.-H."/>
        </authorList>
    </citation>
    <scope>NUCLEOTIDE SEQUENCE [LARGE SCALE GENOMIC DNA]</scope>
    <source>
        <strain evidence="1 2">Sr47</strain>
    </source>
</reference>